<dbReference type="Proteomes" id="UP000095283">
    <property type="component" value="Unplaced"/>
</dbReference>
<organism evidence="2 3">
    <name type="scientific">Heterorhabditis bacteriophora</name>
    <name type="common">Entomopathogenic nematode worm</name>
    <dbReference type="NCBI Taxonomy" id="37862"/>
    <lineage>
        <taxon>Eukaryota</taxon>
        <taxon>Metazoa</taxon>
        <taxon>Ecdysozoa</taxon>
        <taxon>Nematoda</taxon>
        <taxon>Chromadorea</taxon>
        <taxon>Rhabditida</taxon>
        <taxon>Rhabditina</taxon>
        <taxon>Rhabditomorpha</taxon>
        <taxon>Strongyloidea</taxon>
        <taxon>Heterorhabditidae</taxon>
        <taxon>Heterorhabditis</taxon>
    </lineage>
</organism>
<reference evidence="3" key="1">
    <citation type="submission" date="2016-11" db="UniProtKB">
        <authorList>
            <consortium name="WormBaseParasite"/>
        </authorList>
    </citation>
    <scope>IDENTIFICATION</scope>
</reference>
<keyword evidence="2" id="KW-1185">Reference proteome</keyword>
<evidence type="ECO:0000313" key="2">
    <source>
        <dbReference type="Proteomes" id="UP000095283"/>
    </source>
</evidence>
<proteinExistence type="predicted"/>
<dbReference type="AlphaFoldDB" id="A0A1I7WWU0"/>
<dbReference type="WBParaSite" id="Hba_09670">
    <property type="protein sequence ID" value="Hba_09670"/>
    <property type="gene ID" value="Hba_09670"/>
</dbReference>
<sequence>MDSREVDFGSRPLPPLPPSAFAATLITIEEADLDSGRTLSFGKRNGLNYRRAQDCILLQESEMIVVSCIFLLFLFYTLSFLVYLDHIRSTFLLTYHLHQIFRWLLRTIEAKYVKIFCILKLVFLNGLSADEDTLVRVKHRREKSNSMGSVANGYCEEVGTEAGDSEEEDDDGSCPSHESFVDLKDSVRECLEKEPSERNSEDLAVLLVSNIKRIYFLVILTLFFFYCNSFHGGLFFQDFMQHMSAFASLPMSIKRQLCLKMVFAVVNDAGTVVMHHNEKLDAW</sequence>
<accession>A0A1I7WWU0</accession>
<protein>
    <submittedName>
        <fullName evidence="3">DUF3402 domain-containing protein</fullName>
    </submittedName>
</protein>
<evidence type="ECO:0000256" key="1">
    <source>
        <dbReference type="SAM" id="Phobius"/>
    </source>
</evidence>
<name>A0A1I7WWU0_HETBA</name>
<evidence type="ECO:0000313" key="3">
    <source>
        <dbReference type="WBParaSite" id="Hba_09670"/>
    </source>
</evidence>
<feature type="transmembrane region" description="Helical" evidence="1">
    <location>
        <begin position="63"/>
        <end position="84"/>
    </location>
</feature>
<feature type="transmembrane region" description="Helical" evidence="1">
    <location>
        <begin position="214"/>
        <end position="236"/>
    </location>
</feature>
<keyword evidence="1" id="KW-0812">Transmembrane</keyword>
<keyword evidence="1" id="KW-1133">Transmembrane helix</keyword>
<keyword evidence="1" id="KW-0472">Membrane</keyword>